<feature type="transmembrane region" description="Helical" evidence="6">
    <location>
        <begin position="6"/>
        <end position="28"/>
    </location>
</feature>
<name>A0AA36GJ41_9BILA</name>
<dbReference type="InterPro" id="IPR019408">
    <property type="entry name" value="7TM_GPCR_serpentine_rcpt_Srab"/>
</dbReference>
<feature type="transmembrane region" description="Helical" evidence="6">
    <location>
        <begin position="174"/>
        <end position="191"/>
    </location>
</feature>
<feature type="transmembrane region" description="Helical" evidence="6">
    <location>
        <begin position="84"/>
        <end position="106"/>
    </location>
</feature>
<keyword evidence="4 6" id="KW-0472">Membrane</keyword>
<dbReference type="Pfam" id="PF10292">
    <property type="entry name" value="7TM_GPCR_Srab"/>
    <property type="match status" value="1"/>
</dbReference>
<dbReference type="PANTHER" id="PTHR31357">
    <property type="entry name" value="SERPENTINE RECEPTOR CLASS ALPHA-10"/>
    <property type="match status" value="1"/>
</dbReference>
<comment type="caution">
    <text evidence="7">The sequence shown here is derived from an EMBL/GenBank/DDBJ whole genome shotgun (WGS) entry which is preliminary data.</text>
</comment>
<comment type="similarity">
    <text evidence="5">Belongs to the nematode receptor-like protein sra family.</text>
</comment>
<gene>
    <name evidence="7" type="ORF">MSPICULIGERA_LOCUS25887</name>
</gene>
<evidence type="ECO:0000256" key="1">
    <source>
        <dbReference type="ARBA" id="ARBA00004141"/>
    </source>
</evidence>
<keyword evidence="3 6" id="KW-1133">Transmembrane helix</keyword>
<keyword evidence="2 6" id="KW-0812">Transmembrane</keyword>
<evidence type="ECO:0000313" key="7">
    <source>
        <dbReference type="EMBL" id="CAJ0587934.1"/>
    </source>
</evidence>
<accession>A0AA36GJ41</accession>
<evidence type="ECO:0000313" key="8">
    <source>
        <dbReference type="Proteomes" id="UP001177023"/>
    </source>
</evidence>
<dbReference type="GO" id="GO:0016020">
    <property type="term" value="C:membrane"/>
    <property type="evidence" value="ECO:0007669"/>
    <property type="project" value="UniProtKB-SubCell"/>
</dbReference>
<comment type="subcellular location">
    <subcellularLocation>
        <location evidence="1">Membrane</location>
        <topology evidence="1">Multi-pass membrane protein</topology>
    </subcellularLocation>
</comment>
<feature type="non-terminal residue" evidence="7">
    <location>
        <position position="249"/>
    </location>
</feature>
<feature type="transmembrane region" description="Helical" evidence="6">
    <location>
        <begin position="133"/>
        <end position="154"/>
    </location>
</feature>
<reference evidence="7" key="1">
    <citation type="submission" date="2023-06" db="EMBL/GenBank/DDBJ databases">
        <authorList>
            <person name="Delattre M."/>
        </authorList>
    </citation>
    <scope>NUCLEOTIDE SEQUENCE</scope>
    <source>
        <strain evidence="7">AF72</strain>
    </source>
</reference>
<organism evidence="7 8">
    <name type="scientific">Mesorhabditis spiculigera</name>
    <dbReference type="NCBI Taxonomy" id="96644"/>
    <lineage>
        <taxon>Eukaryota</taxon>
        <taxon>Metazoa</taxon>
        <taxon>Ecdysozoa</taxon>
        <taxon>Nematoda</taxon>
        <taxon>Chromadorea</taxon>
        <taxon>Rhabditida</taxon>
        <taxon>Rhabditina</taxon>
        <taxon>Rhabditomorpha</taxon>
        <taxon>Rhabditoidea</taxon>
        <taxon>Rhabditidae</taxon>
        <taxon>Mesorhabditinae</taxon>
        <taxon>Mesorhabditis</taxon>
    </lineage>
</organism>
<evidence type="ECO:0000256" key="4">
    <source>
        <dbReference type="ARBA" id="ARBA00023136"/>
    </source>
</evidence>
<dbReference type="EMBL" id="CATQJA010002710">
    <property type="protein sequence ID" value="CAJ0587934.1"/>
    <property type="molecule type" value="Genomic_DNA"/>
</dbReference>
<protein>
    <submittedName>
        <fullName evidence="7">Uncharacterized protein</fullName>
    </submittedName>
</protein>
<dbReference type="Proteomes" id="UP001177023">
    <property type="component" value="Unassembled WGS sequence"/>
</dbReference>
<keyword evidence="8" id="KW-1185">Reference proteome</keyword>
<feature type="transmembrane region" description="Helical" evidence="6">
    <location>
        <begin position="35"/>
        <end position="54"/>
    </location>
</feature>
<dbReference type="PANTHER" id="PTHR31357:SF5">
    <property type="entry name" value="SERPENTINE RECEPTOR CLASS ALPHA-1-RELATED"/>
    <property type="match status" value="1"/>
</dbReference>
<evidence type="ECO:0000256" key="6">
    <source>
        <dbReference type="SAM" id="Phobius"/>
    </source>
</evidence>
<dbReference type="AlphaFoldDB" id="A0AA36GJ41"/>
<dbReference type="InterPro" id="IPR051080">
    <property type="entry name" value="Nematode_rcpt-like_serp_alpha"/>
</dbReference>
<evidence type="ECO:0000256" key="5">
    <source>
        <dbReference type="ARBA" id="ARBA00037994"/>
    </source>
</evidence>
<evidence type="ECO:0000256" key="3">
    <source>
        <dbReference type="ARBA" id="ARBA00022989"/>
    </source>
</evidence>
<proteinExistence type="inferred from homology"/>
<dbReference type="GO" id="GO:0004984">
    <property type="term" value="F:olfactory receptor activity"/>
    <property type="evidence" value="ECO:0007669"/>
    <property type="project" value="TreeGrafter"/>
</dbReference>
<evidence type="ECO:0000256" key="2">
    <source>
        <dbReference type="ARBA" id="ARBA00022692"/>
    </source>
</evidence>
<sequence>MVSSIFSLPYINMMLSIFRLITFFGGATAQNHERAIRHVMFGCSILVIAGQFYWKYSEFEFPTGQVAYCTANMKSIIEKSNIEGFVTVGFEVFTILIGFLLIWLYVRENKVNRSYDISVNLCRKQLIQTMTMFLPYSIFHVLGTILFVVVSGWYRSTFSYLDEPYFSAGSGYTFVPLYLTVISPWILYSIIRHSENRRISKTEKLLDFEKKAKNAYFQQYQAQWCAKTQPKTARLLGFHSKSRKIVTWM</sequence>